<dbReference type="Proteomes" id="UP001151760">
    <property type="component" value="Unassembled WGS sequence"/>
</dbReference>
<keyword evidence="2" id="KW-1185">Reference proteome</keyword>
<reference evidence="1" key="1">
    <citation type="journal article" date="2022" name="Int. J. Mol. Sci.">
        <title>Draft Genome of Tanacetum Coccineum: Genomic Comparison of Closely Related Tanacetum-Family Plants.</title>
        <authorList>
            <person name="Yamashiro T."/>
            <person name="Shiraishi A."/>
            <person name="Nakayama K."/>
            <person name="Satake H."/>
        </authorList>
    </citation>
    <scope>NUCLEOTIDE SEQUENCE</scope>
</reference>
<evidence type="ECO:0000313" key="1">
    <source>
        <dbReference type="EMBL" id="GJS86006.1"/>
    </source>
</evidence>
<comment type="caution">
    <text evidence="1">The sequence shown here is derived from an EMBL/GenBank/DDBJ whole genome shotgun (WGS) entry which is preliminary data.</text>
</comment>
<gene>
    <name evidence="1" type="ORF">Tco_0752547</name>
</gene>
<sequence length="341" mass="38018">MAMPNVEIPYGIDTGGSPRRQDTMGVLLLRLGLRECLNSPINHLSQKVTHLEVGRVGWNILLNWRIMYQTHPHDSPLLKVNTPGSDEGSLKLNKLLDLVTKLSHRVLDLEKVKTAQAKEIAGLKSRVTKLEQRQRSSILKNHPFIFGSSRRQSLENQGKIGADDTEVLDTEKAVNTAGEGVSTASVPETVSTAAPKTHPTTIVFDDEDVTMAMAQTLIKMKEEKTKEKGVVIKGVEDSSRPVRSITTLQPLPTIDPKYKGKGILQETESVEKKKNKFQSDAQIKRDTEVALRLQAELNEELRVKRERQEDASKVTIAEMFDEVQARMDADFELTASVTTMT</sequence>
<evidence type="ECO:0000313" key="2">
    <source>
        <dbReference type="Proteomes" id="UP001151760"/>
    </source>
</evidence>
<accession>A0ABQ4Z8V1</accession>
<organism evidence="1 2">
    <name type="scientific">Tanacetum coccineum</name>
    <dbReference type="NCBI Taxonomy" id="301880"/>
    <lineage>
        <taxon>Eukaryota</taxon>
        <taxon>Viridiplantae</taxon>
        <taxon>Streptophyta</taxon>
        <taxon>Embryophyta</taxon>
        <taxon>Tracheophyta</taxon>
        <taxon>Spermatophyta</taxon>
        <taxon>Magnoliopsida</taxon>
        <taxon>eudicotyledons</taxon>
        <taxon>Gunneridae</taxon>
        <taxon>Pentapetalae</taxon>
        <taxon>asterids</taxon>
        <taxon>campanulids</taxon>
        <taxon>Asterales</taxon>
        <taxon>Asteraceae</taxon>
        <taxon>Asteroideae</taxon>
        <taxon>Anthemideae</taxon>
        <taxon>Anthemidinae</taxon>
        <taxon>Tanacetum</taxon>
    </lineage>
</organism>
<dbReference type="EMBL" id="BQNB010011092">
    <property type="protein sequence ID" value="GJS86006.1"/>
    <property type="molecule type" value="Genomic_DNA"/>
</dbReference>
<name>A0ABQ4Z8V1_9ASTR</name>
<reference evidence="1" key="2">
    <citation type="submission" date="2022-01" db="EMBL/GenBank/DDBJ databases">
        <authorList>
            <person name="Yamashiro T."/>
            <person name="Shiraishi A."/>
            <person name="Satake H."/>
            <person name="Nakayama K."/>
        </authorList>
    </citation>
    <scope>NUCLEOTIDE SEQUENCE</scope>
</reference>
<proteinExistence type="predicted"/>
<protein>
    <submittedName>
        <fullName evidence="1">Uncharacterized protein</fullName>
    </submittedName>
</protein>